<keyword evidence="1" id="KW-0812">Transmembrane</keyword>
<reference evidence="2" key="1">
    <citation type="submission" date="2014-11" db="EMBL/GenBank/DDBJ databases">
        <authorList>
            <person name="Amaro Gonzalez C."/>
        </authorList>
    </citation>
    <scope>NUCLEOTIDE SEQUENCE</scope>
</reference>
<evidence type="ECO:0000256" key="1">
    <source>
        <dbReference type="SAM" id="Phobius"/>
    </source>
</evidence>
<feature type="transmembrane region" description="Helical" evidence="1">
    <location>
        <begin position="6"/>
        <end position="24"/>
    </location>
</feature>
<reference evidence="2" key="2">
    <citation type="journal article" date="2015" name="Fish Shellfish Immunol.">
        <title>Early steps in the European eel (Anguilla anguilla)-Vibrio vulnificus interaction in the gills: Role of the RtxA13 toxin.</title>
        <authorList>
            <person name="Callol A."/>
            <person name="Pajuelo D."/>
            <person name="Ebbesson L."/>
            <person name="Teles M."/>
            <person name="MacKenzie S."/>
            <person name="Amaro C."/>
        </authorList>
    </citation>
    <scope>NUCLEOTIDE SEQUENCE</scope>
</reference>
<organism evidence="2">
    <name type="scientific">Anguilla anguilla</name>
    <name type="common">European freshwater eel</name>
    <name type="synonym">Muraena anguilla</name>
    <dbReference type="NCBI Taxonomy" id="7936"/>
    <lineage>
        <taxon>Eukaryota</taxon>
        <taxon>Metazoa</taxon>
        <taxon>Chordata</taxon>
        <taxon>Craniata</taxon>
        <taxon>Vertebrata</taxon>
        <taxon>Euteleostomi</taxon>
        <taxon>Actinopterygii</taxon>
        <taxon>Neopterygii</taxon>
        <taxon>Teleostei</taxon>
        <taxon>Anguilliformes</taxon>
        <taxon>Anguillidae</taxon>
        <taxon>Anguilla</taxon>
    </lineage>
</organism>
<dbReference type="EMBL" id="GBXM01097927">
    <property type="protein sequence ID" value="JAH10650.1"/>
    <property type="molecule type" value="Transcribed_RNA"/>
</dbReference>
<protein>
    <submittedName>
        <fullName evidence="2">Uncharacterized protein</fullName>
    </submittedName>
</protein>
<evidence type="ECO:0000313" key="2">
    <source>
        <dbReference type="EMBL" id="JAH10650.1"/>
    </source>
</evidence>
<dbReference type="AlphaFoldDB" id="A0A0E9Q2T1"/>
<name>A0A0E9Q2T1_ANGAN</name>
<accession>A0A0E9Q2T1</accession>
<proteinExistence type="predicted"/>
<keyword evidence="1" id="KW-0472">Membrane</keyword>
<sequence>MSCYSFSFLYLYVFFHNSMQYFVMN</sequence>
<keyword evidence="1" id="KW-1133">Transmembrane helix</keyword>